<evidence type="ECO:0000313" key="1">
    <source>
        <dbReference type="EMBL" id="PON83873.1"/>
    </source>
</evidence>
<evidence type="ECO:0000313" key="2">
    <source>
        <dbReference type="Proteomes" id="UP000237000"/>
    </source>
</evidence>
<keyword evidence="2" id="KW-1185">Reference proteome</keyword>
<accession>A0A2P5EEA8</accession>
<dbReference type="EMBL" id="JXTC01000171">
    <property type="protein sequence ID" value="PON83873.1"/>
    <property type="molecule type" value="Genomic_DNA"/>
</dbReference>
<protein>
    <submittedName>
        <fullName evidence="1">Uncharacterized protein</fullName>
    </submittedName>
</protein>
<dbReference type="OrthoDB" id="5351233at2759"/>
<dbReference type="InParanoid" id="A0A2P5EEA8"/>
<sequence length="79" mass="8713">MGNWKVAVGGLDDPIILSLRTWFSPEEQSSLLTILIRAVNTPSGHDSATEQFPTWQPMSLANITTILPPSIRYVASCDR</sequence>
<reference evidence="2" key="1">
    <citation type="submission" date="2016-06" db="EMBL/GenBank/DDBJ databases">
        <title>Parallel loss of symbiosis genes in relatives of nitrogen-fixing non-legume Parasponia.</title>
        <authorList>
            <person name="Van Velzen R."/>
            <person name="Holmer R."/>
            <person name="Bu F."/>
            <person name="Rutten L."/>
            <person name="Van Zeijl A."/>
            <person name="Liu W."/>
            <person name="Santuari L."/>
            <person name="Cao Q."/>
            <person name="Sharma T."/>
            <person name="Shen D."/>
            <person name="Roswanjaya Y."/>
            <person name="Wardhani T."/>
            <person name="Kalhor M.S."/>
            <person name="Jansen J."/>
            <person name="Van den Hoogen J."/>
            <person name="Gungor B."/>
            <person name="Hartog M."/>
            <person name="Hontelez J."/>
            <person name="Verver J."/>
            <person name="Yang W.-C."/>
            <person name="Schijlen E."/>
            <person name="Repin R."/>
            <person name="Schilthuizen M."/>
            <person name="Schranz E."/>
            <person name="Heidstra R."/>
            <person name="Miyata K."/>
            <person name="Fedorova E."/>
            <person name="Kohlen W."/>
            <person name="Bisseling T."/>
            <person name="Smit S."/>
            <person name="Geurts R."/>
        </authorList>
    </citation>
    <scope>NUCLEOTIDE SEQUENCE [LARGE SCALE GENOMIC DNA]</scope>
    <source>
        <strain evidence="2">cv. RG33-2</strain>
    </source>
</reference>
<proteinExistence type="predicted"/>
<name>A0A2P5EEA8_TREOI</name>
<dbReference type="Proteomes" id="UP000237000">
    <property type="component" value="Unassembled WGS sequence"/>
</dbReference>
<gene>
    <name evidence="1" type="ORF">TorRG33x02_203130</name>
</gene>
<dbReference type="AlphaFoldDB" id="A0A2P5EEA8"/>
<comment type="caution">
    <text evidence="1">The sequence shown here is derived from an EMBL/GenBank/DDBJ whole genome shotgun (WGS) entry which is preliminary data.</text>
</comment>
<organism evidence="1 2">
    <name type="scientific">Trema orientale</name>
    <name type="common">Charcoal tree</name>
    <name type="synonym">Celtis orientalis</name>
    <dbReference type="NCBI Taxonomy" id="63057"/>
    <lineage>
        <taxon>Eukaryota</taxon>
        <taxon>Viridiplantae</taxon>
        <taxon>Streptophyta</taxon>
        <taxon>Embryophyta</taxon>
        <taxon>Tracheophyta</taxon>
        <taxon>Spermatophyta</taxon>
        <taxon>Magnoliopsida</taxon>
        <taxon>eudicotyledons</taxon>
        <taxon>Gunneridae</taxon>
        <taxon>Pentapetalae</taxon>
        <taxon>rosids</taxon>
        <taxon>fabids</taxon>
        <taxon>Rosales</taxon>
        <taxon>Cannabaceae</taxon>
        <taxon>Trema</taxon>
    </lineage>
</organism>